<sequence length="845" mass="91474">MSNELRGFELPASLGKVLAMAGAVGQNGSLDDDSLAGGLGRILQGGHSQGAVVRGARGSGKRHAVNKAIIDSGFVGEVYRLSGTRYGCGIEYGAIHFLLIDLEEDQITSPVIVFGALQERFESGHEMPLFILENLSCLDPWSTTVLAQLAQAGVVRLFVLDDLQADLPEDILGLVRSGILADKRVRPLSVSEVDEFIMESTNLRPSSLVTSTLWAYSEGNAEWLDAILHEFMEAGVLQNRHGALVLSAEPWPVGKRMLASARKRIERLSPVQHAVLELVAGRKSLEPELLDGFPACEVDDLHTDGLLEYFNSPNRVVRMSSRILEECVRTMATNERSRDPEQQVPLGLNITSRSDSEHDESDISKLDSVLCSLPGMIRAGGSQQALGLVSHARNQIYGVLSINSETHLPTCQVTDQALELLNLELRLALRTGDDDLVESLVAVLNPIRNGFCLHHMESPQLHEASASLLEALARANRCVDASVLVDWLTEVCLLRGLPAAGRDPSQCLAHTLRALLTTCLTLGNWEACANLAGFILQGNVRDPGLISFAASTNAVLLAAAGDFESACELLFPVEQQLLLTGPPEEYEAVAGILAYCHTELHQTGQAAMALTSGSLQVGTSTPYGWVAEYFRALSMAKIHSQEAGRSRLRALEGISESKGEVLFQIHSLAALVRMGDREAATRLRDLCEMTGGAFPRAYGLLADGVLKESGSLISESLLLLIELGFAAFAHGDGTAIYDYLSPAQRRQIARSINLRRLSSSPSRENPVGYFGEETPFDLLTKRERFVASAAASGLSNLEIAEKASVSVRTVEGHLYQIYSKLTIRGRTELHKMAESLLGRSVESNA</sequence>
<name>A0A839QK47_9MICC</name>
<feature type="domain" description="HTH luxR-type" evidence="5">
    <location>
        <begin position="772"/>
        <end position="837"/>
    </location>
</feature>
<dbReference type="PRINTS" id="PR00038">
    <property type="entry name" value="HTHLUXR"/>
</dbReference>
<dbReference type="PANTHER" id="PTHR44688">
    <property type="entry name" value="DNA-BINDING TRANSCRIPTIONAL ACTIVATOR DEVR_DOSR"/>
    <property type="match status" value="1"/>
</dbReference>
<dbReference type="Gene3D" id="1.10.10.10">
    <property type="entry name" value="Winged helix-like DNA-binding domain superfamily/Winged helix DNA-binding domain"/>
    <property type="match status" value="1"/>
</dbReference>
<keyword evidence="3" id="KW-0804">Transcription</keyword>
<organism evidence="6 7">
    <name type="scientific">Paeniglutamicibacter cryotolerans</name>
    <dbReference type="NCBI Taxonomy" id="670079"/>
    <lineage>
        <taxon>Bacteria</taxon>
        <taxon>Bacillati</taxon>
        <taxon>Actinomycetota</taxon>
        <taxon>Actinomycetes</taxon>
        <taxon>Micrococcales</taxon>
        <taxon>Micrococcaceae</taxon>
        <taxon>Paeniglutamicibacter</taxon>
    </lineage>
</organism>
<dbReference type="Pfam" id="PF00196">
    <property type="entry name" value="GerE"/>
    <property type="match status" value="1"/>
</dbReference>
<evidence type="ECO:0000256" key="3">
    <source>
        <dbReference type="ARBA" id="ARBA00023163"/>
    </source>
</evidence>
<protein>
    <submittedName>
        <fullName evidence="6">DNA-binding CsgD family transcriptional regulator</fullName>
    </submittedName>
</protein>
<evidence type="ECO:0000313" key="6">
    <source>
        <dbReference type="EMBL" id="MBB2995973.1"/>
    </source>
</evidence>
<keyword evidence="2 6" id="KW-0238">DNA-binding</keyword>
<dbReference type="PROSITE" id="PS50043">
    <property type="entry name" value="HTH_LUXR_2"/>
    <property type="match status" value="1"/>
</dbReference>
<dbReference type="InterPro" id="IPR036388">
    <property type="entry name" value="WH-like_DNA-bd_sf"/>
</dbReference>
<dbReference type="RefSeq" id="WP_183511164.1">
    <property type="nucleotide sequence ID" value="NZ_BAABGK010000042.1"/>
</dbReference>
<dbReference type="GO" id="GO:0006355">
    <property type="term" value="P:regulation of DNA-templated transcription"/>
    <property type="evidence" value="ECO:0007669"/>
    <property type="project" value="InterPro"/>
</dbReference>
<dbReference type="InterPro" id="IPR016032">
    <property type="entry name" value="Sig_transdc_resp-reg_C-effctor"/>
</dbReference>
<dbReference type="SUPFAM" id="SSF46894">
    <property type="entry name" value="C-terminal effector domain of the bipartite response regulators"/>
    <property type="match status" value="1"/>
</dbReference>
<keyword evidence="1" id="KW-0805">Transcription regulation</keyword>
<dbReference type="SMART" id="SM00421">
    <property type="entry name" value="HTH_LUXR"/>
    <property type="match status" value="1"/>
</dbReference>
<dbReference type="CDD" id="cd06170">
    <property type="entry name" value="LuxR_C_like"/>
    <property type="match status" value="1"/>
</dbReference>
<proteinExistence type="predicted"/>
<keyword evidence="7" id="KW-1185">Reference proteome</keyword>
<accession>A0A839QK47</accession>
<dbReference type="GO" id="GO:0003677">
    <property type="term" value="F:DNA binding"/>
    <property type="evidence" value="ECO:0007669"/>
    <property type="project" value="UniProtKB-KW"/>
</dbReference>
<dbReference type="EMBL" id="JACHVS010000001">
    <property type="protein sequence ID" value="MBB2995973.1"/>
    <property type="molecule type" value="Genomic_DNA"/>
</dbReference>
<dbReference type="AlphaFoldDB" id="A0A839QK47"/>
<feature type="region of interest" description="Disordered" evidence="4">
    <location>
        <begin position="333"/>
        <end position="361"/>
    </location>
</feature>
<evidence type="ECO:0000259" key="5">
    <source>
        <dbReference type="PROSITE" id="PS50043"/>
    </source>
</evidence>
<evidence type="ECO:0000256" key="1">
    <source>
        <dbReference type="ARBA" id="ARBA00023015"/>
    </source>
</evidence>
<gene>
    <name evidence="6" type="ORF">E9229_002164</name>
</gene>
<evidence type="ECO:0000256" key="2">
    <source>
        <dbReference type="ARBA" id="ARBA00023125"/>
    </source>
</evidence>
<reference evidence="6 7" key="1">
    <citation type="submission" date="2020-08" db="EMBL/GenBank/DDBJ databases">
        <title>Sequencing the genomes of 1000 actinobacteria strains.</title>
        <authorList>
            <person name="Klenk H.-P."/>
        </authorList>
    </citation>
    <scope>NUCLEOTIDE SEQUENCE [LARGE SCALE GENOMIC DNA]</scope>
    <source>
        <strain evidence="6 7">DSM 22826</strain>
    </source>
</reference>
<evidence type="ECO:0000313" key="7">
    <source>
        <dbReference type="Proteomes" id="UP000523000"/>
    </source>
</evidence>
<dbReference type="Proteomes" id="UP000523000">
    <property type="component" value="Unassembled WGS sequence"/>
</dbReference>
<evidence type="ECO:0000256" key="4">
    <source>
        <dbReference type="SAM" id="MobiDB-lite"/>
    </source>
</evidence>
<dbReference type="PANTHER" id="PTHR44688:SF16">
    <property type="entry name" value="DNA-BINDING TRANSCRIPTIONAL ACTIVATOR DEVR_DOSR"/>
    <property type="match status" value="1"/>
</dbReference>
<comment type="caution">
    <text evidence="6">The sequence shown here is derived from an EMBL/GenBank/DDBJ whole genome shotgun (WGS) entry which is preliminary data.</text>
</comment>
<dbReference type="InterPro" id="IPR000792">
    <property type="entry name" value="Tscrpt_reg_LuxR_C"/>
</dbReference>